<dbReference type="RefSeq" id="WP_156331714.1">
    <property type="nucleotide sequence ID" value="NZ_CP159837.1"/>
</dbReference>
<dbReference type="EMBL" id="CP159837">
    <property type="protein sequence ID" value="XCM35107.1"/>
    <property type="molecule type" value="Genomic_DNA"/>
</dbReference>
<sequence length="48" mass="5231">MTDPDTFIGDFPQLNPGGGDRASVEAAAFFCLPAFPRLSINKYQILDI</sequence>
<evidence type="ECO:0000313" key="1">
    <source>
        <dbReference type="EMBL" id="XCM35107.1"/>
    </source>
</evidence>
<name>A0AAU8J8N6_9CYAN</name>
<protein>
    <submittedName>
        <fullName evidence="1">Uncharacterized protein</fullName>
    </submittedName>
</protein>
<gene>
    <name evidence="1" type="ORF">ABWT76_003762</name>
</gene>
<dbReference type="AlphaFoldDB" id="A0AAU8J8N6"/>
<proteinExistence type="predicted"/>
<reference evidence="1" key="1">
    <citation type="submission" date="2024-07" db="EMBL/GenBank/DDBJ databases">
        <authorList>
            <person name="Kim Y.J."/>
            <person name="Jeong J.Y."/>
        </authorList>
    </citation>
    <scope>NUCLEOTIDE SEQUENCE</scope>
    <source>
        <strain evidence="1">GIHE-MW2</strain>
    </source>
</reference>
<organism evidence="1">
    <name type="scientific">Planktothricoides raciborskii GIHE-MW2</name>
    <dbReference type="NCBI Taxonomy" id="2792601"/>
    <lineage>
        <taxon>Bacteria</taxon>
        <taxon>Bacillati</taxon>
        <taxon>Cyanobacteriota</taxon>
        <taxon>Cyanophyceae</taxon>
        <taxon>Oscillatoriophycideae</taxon>
        <taxon>Oscillatoriales</taxon>
        <taxon>Oscillatoriaceae</taxon>
        <taxon>Planktothricoides</taxon>
    </lineage>
</organism>
<accession>A0AAU8J8N6</accession>